<dbReference type="SMART" id="SM00338">
    <property type="entry name" value="BRLZ"/>
    <property type="match status" value="1"/>
</dbReference>
<keyword evidence="10" id="KW-1185">Reference proteome</keyword>
<dbReference type="InterPro" id="IPR004827">
    <property type="entry name" value="bZIP"/>
</dbReference>
<keyword evidence="3" id="KW-0805">Transcription regulation</keyword>
<protein>
    <recommendedName>
        <fullName evidence="8">BZIP domain-containing protein</fullName>
    </recommendedName>
</protein>
<proteinExistence type="inferred from homology"/>
<sequence>MSSITTTSSIPVLPLPSTSSPSAIASSSRLPETETHIKKEVSDVALNSSSSTKKRKIVDDQDEDDDEEDLDNSLSSAASPSKPTTNTGGRRKASDEERKARLEARQARNRLSAQYSRERKKAYVEQLEGSVNTLKGENTLLRQQRDQDQLVRQALEAKLKDSQIRINTLETILRTVAPSLVPLLVSSSSSPSSTLSSAPATPSTSAIAPQLDAGLSTDLASALLQNAGLTTKEVSLPLAIAAPASTASSFLSLGTLSQQTSNEGFDGVAGTEALATGRDGSNVDVNGSSIVNQGFPLASQISVLAAEQPSTIAASSRLTLSQHSVEAKAAGAAREAEALLSNFIDLDAKFANGDAATAAQDQGAATPAAPSQPVSVGEDSATAAAGASRSTSADAGNLASLSAAASAGSGESESGSSDSTIDGTSKFNTISLPHTDGKEQDLQQRFELLNSPLLPTERNMWELATDAMLQDIYGNNSTADEADTSSASVSTVESSHSDASAGSSPFDLVDLDIEIEEPSQLSIGLGDNEANALYHGGHKADAAMDWPGLLASLVA</sequence>
<evidence type="ECO:0000256" key="7">
    <source>
        <dbReference type="SAM" id="MobiDB-lite"/>
    </source>
</evidence>
<dbReference type="GO" id="GO:0003677">
    <property type="term" value="F:DNA binding"/>
    <property type="evidence" value="ECO:0007669"/>
    <property type="project" value="UniProtKB-KW"/>
</dbReference>
<dbReference type="GO" id="GO:0005634">
    <property type="term" value="C:nucleus"/>
    <property type="evidence" value="ECO:0007669"/>
    <property type="project" value="UniProtKB-SubCell"/>
</dbReference>
<dbReference type="Proteomes" id="UP000324022">
    <property type="component" value="Unassembled WGS sequence"/>
</dbReference>
<reference evidence="9 10" key="1">
    <citation type="submission" date="2018-03" db="EMBL/GenBank/DDBJ databases">
        <authorList>
            <person name="Guldener U."/>
        </authorList>
    </citation>
    <scope>NUCLEOTIDE SEQUENCE [LARGE SCALE GENOMIC DNA]</scope>
    <source>
        <strain evidence="9 10">NBRC100155</strain>
    </source>
</reference>
<feature type="region of interest" description="Disordered" evidence="7">
    <location>
        <begin position="478"/>
        <end position="503"/>
    </location>
</feature>
<dbReference type="SUPFAM" id="SSF57959">
    <property type="entry name" value="Leucine zipper domain"/>
    <property type="match status" value="1"/>
</dbReference>
<dbReference type="PROSITE" id="PS50217">
    <property type="entry name" value="BZIP"/>
    <property type="match status" value="1"/>
</dbReference>
<keyword evidence="4" id="KW-0238">DNA-binding</keyword>
<evidence type="ECO:0000313" key="9">
    <source>
        <dbReference type="EMBL" id="SPO27646.1"/>
    </source>
</evidence>
<evidence type="ECO:0000313" key="10">
    <source>
        <dbReference type="Proteomes" id="UP000324022"/>
    </source>
</evidence>
<dbReference type="Pfam" id="PF00170">
    <property type="entry name" value="bZIP_1"/>
    <property type="match status" value="1"/>
</dbReference>
<dbReference type="PANTHER" id="PTHR47416">
    <property type="entry name" value="BASIC-LEUCINE ZIPPER TRANSCRIPTION FACTOR F-RELATED"/>
    <property type="match status" value="1"/>
</dbReference>
<evidence type="ECO:0000259" key="8">
    <source>
        <dbReference type="PROSITE" id="PS50217"/>
    </source>
</evidence>
<keyword evidence="6" id="KW-0539">Nucleus</keyword>
<feature type="region of interest" description="Disordered" evidence="7">
    <location>
        <begin position="407"/>
        <end position="437"/>
    </location>
</feature>
<feature type="compositionally biased region" description="Acidic residues" evidence="7">
    <location>
        <begin position="60"/>
        <end position="71"/>
    </location>
</feature>
<organism evidence="9 10">
    <name type="scientific">Ustilago trichophora</name>
    <dbReference type="NCBI Taxonomy" id="86804"/>
    <lineage>
        <taxon>Eukaryota</taxon>
        <taxon>Fungi</taxon>
        <taxon>Dikarya</taxon>
        <taxon>Basidiomycota</taxon>
        <taxon>Ustilaginomycotina</taxon>
        <taxon>Ustilaginomycetes</taxon>
        <taxon>Ustilaginales</taxon>
        <taxon>Ustilaginaceae</taxon>
        <taxon>Ustilago</taxon>
    </lineage>
</organism>
<evidence type="ECO:0000256" key="6">
    <source>
        <dbReference type="ARBA" id="ARBA00023242"/>
    </source>
</evidence>
<dbReference type="EMBL" id="OOIN01000018">
    <property type="protein sequence ID" value="SPO27646.1"/>
    <property type="molecule type" value="Genomic_DNA"/>
</dbReference>
<gene>
    <name evidence="9" type="ORF">UTRI_04318_B</name>
</gene>
<evidence type="ECO:0000256" key="4">
    <source>
        <dbReference type="ARBA" id="ARBA00023125"/>
    </source>
</evidence>
<evidence type="ECO:0000256" key="1">
    <source>
        <dbReference type="ARBA" id="ARBA00004123"/>
    </source>
</evidence>
<evidence type="ECO:0000256" key="2">
    <source>
        <dbReference type="ARBA" id="ARBA00007163"/>
    </source>
</evidence>
<feature type="compositionally biased region" description="Low complexity" evidence="7">
    <location>
        <begin position="379"/>
        <end position="395"/>
    </location>
</feature>
<feature type="region of interest" description="Disordered" evidence="7">
    <location>
        <begin position="1"/>
        <end position="99"/>
    </location>
</feature>
<feature type="compositionally biased region" description="Low complexity" evidence="7">
    <location>
        <begin position="407"/>
        <end position="419"/>
    </location>
</feature>
<accession>A0A5C3EDE1</accession>
<evidence type="ECO:0000256" key="5">
    <source>
        <dbReference type="ARBA" id="ARBA00023163"/>
    </source>
</evidence>
<feature type="compositionally biased region" description="Polar residues" evidence="7">
    <location>
        <begin position="420"/>
        <end position="432"/>
    </location>
</feature>
<feature type="compositionally biased region" description="Low complexity" evidence="7">
    <location>
        <begin position="1"/>
        <end position="28"/>
    </location>
</feature>
<dbReference type="PANTHER" id="PTHR47416:SF8">
    <property type="entry name" value="BASIC-LEUCINE ZIPPER TRANSCRIPTION FACTOR E-RELATED"/>
    <property type="match status" value="1"/>
</dbReference>
<feature type="region of interest" description="Disordered" evidence="7">
    <location>
        <begin position="361"/>
        <end position="395"/>
    </location>
</feature>
<keyword evidence="5" id="KW-0804">Transcription</keyword>
<feature type="compositionally biased region" description="Basic and acidic residues" evidence="7">
    <location>
        <begin position="31"/>
        <end position="42"/>
    </location>
</feature>
<comment type="similarity">
    <text evidence="2">Belongs to the bZIP family.</text>
</comment>
<dbReference type="GO" id="GO:0003700">
    <property type="term" value="F:DNA-binding transcription factor activity"/>
    <property type="evidence" value="ECO:0007669"/>
    <property type="project" value="InterPro"/>
</dbReference>
<dbReference type="Gene3D" id="1.20.5.170">
    <property type="match status" value="1"/>
</dbReference>
<dbReference type="AlphaFoldDB" id="A0A5C3EDE1"/>
<dbReference type="OrthoDB" id="295274at2759"/>
<evidence type="ECO:0000256" key="3">
    <source>
        <dbReference type="ARBA" id="ARBA00023015"/>
    </source>
</evidence>
<feature type="compositionally biased region" description="Polar residues" evidence="7">
    <location>
        <begin position="72"/>
        <end position="88"/>
    </location>
</feature>
<name>A0A5C3EDE1_9BASI</name>
<feature type="domain" description="BZIP" evidence="8">
    <location>
        <begin position="99"/>
        <end position="144"/>
    </location>
</feature>
<dbReference type="CDD" id="cd14686">
    <property type="entry name" value="bZIP"/>
    <property type="match status" value="1"/>
</dbReference>
<dbReference type="InterPro" id="IPR046347">
    <property type="entry name" value="bZIP_sf"/>
</dbReference>
<comment type="subcellular location">
    <subcellularLocation>
        <location evidence="1">Nucleus</location>
    </subcellularLocation>
</comment>
<feature type="compositionally biased region" description="Low complexity" evidence="7">
    <location>
        <begin position="484"/>
        <end position="503"/>
    </location>
</feature>